<feature type="repeat" description="TPR" evidence="1">
    <location>
        <begin position="385"/>
        <end position="418"/>
    </location>
</feature>
<dbReference type="EMBL" id="QTLC01000001">
    <property type="protein sequence ID" value="RDY72733.1"/>
    <property type="molecule type" value="Genomic_DNA"/>
</dbReference>
<evidence type="ECO:0000256" key="1">
    <source>
        <dbReference type="PROSITE-ProRule" id="PRU00339"/>
    </source>
</evidence>
<keyword evidence="1" id="KW-0802">TPR repeat</keyword>
<evidence type="ECO:0000313" key="2">
    <source>
        <dbReference type="EMBL" id="RDY72733.1"/>
    </source>
</evidence>
<evidence type="ECO:0000313" key="3">
    <source>
        <dbReference type="Proteomes" id="UP000257032"/>
    </source>
</evidence>
<proteinExistence type="predicted"/>
<dbReference type="InterPro" id="IPR019734">
    <property type="entry name" value="TPR_rpt"/>
</dbReference>
<dbReference type="Proteomes" id="UP000257032">
    <property type="component" value="Unassembled WGS sequence"/>
</dbReference>
<accession>A0A3D8VTU5</accession>
<dbReference type="InterPro" id="IPR011990">
    <property type="entry name" value="TPR-like_helical_dom_sf"/>
</dbReference>
<reference evidence="2 3" key="1">
    <citation type="submission" date="2018-08" db="EMBL/GenBank/DDBJ databases">
        <title>Genome sequence of strict halophilic Halobacillus trueperi SS1 isolated from Lunsu, a salty water body of North West Himalayas.</title>
        <authorList>
            <person name="Gupta S."/>
            <person name="Sharma P."/>
            <person name="Dev K."/>
            <person name="Baumler D."/>
            <person name="Sourirajan A."/>
        </authorList>
    </citation>
    <scope>NUCLEOTIDE SEQUENCE [LARGE SCALE GENOMIC DNA]</scope>
    <source>
        <strain evidence="2 3">SS1</strain>
    </source>
</reference>
<dbReference type="AlphaFoldDB" id="A0A3D8VTU5"/>
<gene>
    <name evidence="2" type="ORF">DXT76_00245</name>
</gene>
<dbReference type="SUPFAM" id="SSF48452">
    <property type="entry name" value="TPR-like"/>
    <property type="match status" value="1"/>
</dbReference>
<dbReference type="Gene3D" id="1.25.40.10">
    <property type="entry name" value="Tetratricopeptide repeat domain"/>
    <property type="match status" value="1"/>
</dbReference>
<dbReference type="PROSITE" id="PS50005">
    <property type="entry name" value="TPR"/>
    <property type="match status" value="1"/>
</dbReference>
<organism evidence="2 3">
    <name type="scientific">Halobacillus trueperi</name>
    <dbReference type="NCBI Taxonomy" id="156205"/>
    <lineage>
        <taxon>Bacteria</taxon>
        <taxon>Bacillati</taxon>
        <taxon>Bacillota</taxon>
        <taxon>Bacilli</taxon>
        <taxon>Bacillales</taxon>
        <taxon>Bacillaceae</taxon>
        <taxon>Halobacillus</taxon>
    </lineage>
</organism>
<name>A0A3D8VTU5_9BACI</name>
<comment type="caution">
    <text evidence="2">The sequence shown here is derived from an EMBL/GenBank/DDBJ whole genome shotgun (WGS) entry which is preliminary data.</text>
</comment>
<protein>
    <submittedName>
        <fullName evidence="2">Uncharacterized protein</fullName>
    </submittedName>
</protein>
<sequence length="452" mass="53928">MLMNPTTIHVKQQKDNLVLVPSRVVFYEQMQLVETFDDQSECHMLFFYKQKYLTAVRTTRLKIHSYVARAFKEGTVYESQHPFLQALVETNAPLQKISYPQLKKKIARPYSRQEQAKILTFFESFIPKKQLFQDMKSLFYQYRREGNMSGAYRVIRVMRDFAPNNRFVKEMANDLSYRKLANLYLEQSHTLMERDPLFKEACTSFEDHQRLLEKEGRWIEASSRQLSHFYNQPTPESYQSYRASLSRHFDCDSRTFILEQMSQAIPSFQPVTEDLFQHYVANENVMGVARLYTERELQLNEEQLNQVEVLLERNRFDETPDNLLPFMKRLTAQHPEQTRALLDAFIIRLLETMELEQVHDSLMSFTKKSSLMRKVERMNEIREDLDCMQELGELYYGFQQLEKSIECFQMEMELKPSTPEPLRWLSKVYADKQMMDESKAYQQLCVDVQKWA</sequence>